<dbReference type="SMART" id="SM01019">
    <property type="entry name" value="B3"/>
    <property type="match status" value="2"/>
</dbReference>
<dbReference type="SUPFAM" id="SSF101936">
    <property type="entry name" value="DNA-binding pseudobarrel domain"/>
    <property type="match status" value="2"/>
</dbReference>
<dbReference type="CDD" id="cd10017">
    <property type="entry name" value="B3_DNA"/>
    <property type="match status" value="2"/>
</dbReference>
<keyword evidence="8" id="KW-1185">Reference proteome</keyword>
<proteinExistence type="predicted"/>
<keyword evidence="5" id="KW-0539">Nucleus</keyword>
<organism evidence="7 8">
    <name type="scientific">Aegilops tauschii subsp. strangulata</name>
    <name type="common">Goatgrass</name>
    <dbReference type="NCBI Taxonomy" id="200361"/>
    <lineage>
        <taxon>Eukaryota</taxon>
        <taxon>Viridiplantae</taxon>
        <taxon>Streptophyta</taxon>
        <taxon>Embryophyta</taxon>
        <taxon>Tracheophyta</taxon>
        <taxon>Spermatophyta</taxon>
        <taxon>Magnoliopsida</taxon>
        <taxon>Liliopsida</taxon>
        <taxon>Poales</taxon>
        <taxon>Poaceae</taxon>
        <taxon>BOP clade</taxon>
        <taxon>Pooideae</taxon>
        <taxon>Triticodae</taxon>
        <taxon>Triticeae</taxon>
        <taxon>Triticinae</taxon>
        <taxon>Aegilops</taxon>
    </lineage>
</organism>
<dbReference type="InterPro" id="IPR003340">
    <property type="entry name" value="B3_DNA-bd"/>
</dbReference>
<accession>A0A453HEP3</accession>
<evidence type="ECO:0000256" key="5">
    <source>
        <dbReference type="ARBA" id="ARBA00023242"/>
    </source>
</evidence>
<keyword evidence="4" id="KW-0804">Transcription</keyword>
<evidence type="ECO:0000259" key="6">
    <source>
        <dbReference type="PROSITE" id="PS50863"/>
    </source>
</evidence>
<evidence type="ECO:0000256" key="4">
    <source>
        <dbReference type="ARBA" id="ARBA00023163"/>
    </source>
</evidence>
<name>A0A453HEP3_AEGTS</name>
<dbReference type="PANTHER" id="PTHR31391">
    <property type="entry name" value="B3 DOMAIN-CONTAINING PROTEIN OS11G0197600-RELATED"/>
    <property type="match status" value="1"/>
</dbReference>
<protein>
    <recommendedName>
        <fullName evidence="6">TF-B3 domain-containing protein</fullName>
    </recommendedName>
</protein>
<dbReference type="GO" id="GO:0003677">
    <property type="term" value="F:DNA binding"/>
    <property type="evidence" value="ECO:0007669"/>
    <property type="project" value="UniProtKB-KW"/>
</dbReference>
<evidence type="ECO:0000313" key="7">
    <source>
        <dbReference type="EnsemblPlants" id="AET4Gv20169300.19"/>
    </source>
</evidence>
<dbReference type="InterPro" id="IPR044837">
    <property type="entry name" value="REM16-like"/>
</dbReference>
<evidence type="ECO:0000256" key="2">
    <source>
        <dbReference type="ARBA" id="ARBA00023015"/>
    </source>
</evidence>
<sequence length="283" mass="32446">MPSLVAMMTKPSAKPYPDVVIPKDYALAHFPRKNQTIKLQLPEQSKKWYCEFHVKSNGGHCSLYDCGFVRDNHLLEGDLCVFQPMPNCKGRTFKVIVHLFRKATIDHPSSENISKRGLPSTKNTPTLCIKEEPKDDEETFSSGYDEHRISKKDPYMMSLGARLTQGQKKKVLEKVGAIASDLHIYVAVMNKTNVRRSLTFATKYCDTYLRKGSRSLVFQAEGKIQQWHGGLHVTDRALRIRGGWTSFARDNNLREGDICLFELMKNKVGLKKMMVYIIRRERC</sequence>
<dbReference type="Proteomes" id="UP000015105">
    <property type="component" value="Chromosome 4D"/>
</dbReference>
<keyword evidence="2" id="KW-0805">Transcription regulation</keyword>
<feature type="domain" description="TF-B3" evidence="6">
    <location>
        <begin position="183"/>
        <end position="281"/>
    </location>
</feature>
<reference evidence="7" key="3">
    <citation type="journal article" date="2017" name="Nature">
        <title>Genome sequence of the progenitor of the wheat D genome Aegilops tauschii.</title>
        <authorList>
            <person name="Luo M.C."/>
            <person name="Gu Y.Q."/>
            <person name="Puiu D."/>
            <person name="Wang H."/>
            <person name="Twardziok S.O."/>
            <person name="Deal K.R."/>
            <person name="Huo N."/>
            <person name="Zhu T."/>
            <person name="Wang L."/>
            <person name="Wang Y."/>
            <person name="McGuire P.E."/>
            <person name="Liu S."/>
            <person name="Long H."/>
            <person name="Ramasamy R.K."/>
            <person name="Rodriguez J.C."/>
            <person name="Van S.L."/>
            <person name="Yuan L."/>
            <person name="Wang Z."/>
            <person name="Xia Z."/>
            <person name="Xiao L."/>
            <person name="Anderson O.D."/>
            <person name="Ouyang S."/>
            <person name="Liang Y."/>
            <person name="Zimin A.V."/>
            <person name="Pertea G."/>
            <person name="Qi P."/>
            <person name="Bennetzen J.L."/>
            <person name="Dai X."/>
            <person name="Dawson M.W."/>
            <person name="Muller H.G."/>
            <person name="Kugler K."/>
            <person name="Rivarola-Duarte L."/>
            <person name="Spannagl M."/>
            <person name="Mayer K.F.X."/>
            <person name="Lu F.H."/>
            <person name="Bevan M.W."/>
            <person name="Leroy P."/>
            <person name="Li P."/>
            <person name="You F.M."/>
            <person name="Sun Q."/>
            <person name="Liu Z."/>
            <person name="Lyons E."/>
            <person name="Wicker T."/>
            <person name="Salzberg S.L."/>
            <person name="Devos K.M."/>
            <person name="Dvorak J."/>
        </authorList>
    </citation>
    <scope>NUCLEOTIDE SEQUENCE [LARGE SCALE GENOMIC DNA]</scope>
    <source>
        <strain evidence="7">cv. AL8/78</strain>
    </source>
</reference>
<reference evidence="8" key="1">
    <citation type="journal article" date="2014" name="Science">
        <title>Ancient hybridizations among the ancestral genomes of bread wheat.</title>
        <authorList>
            <consortium name="International Wheat Genome Sequencing Consortium,"/>
            <person name="Marcussen T."/>
            <person name="Sandve S.R."/>
            <person name="Heier L."/>
            <person name="Spannagl M."/>
            <person name="Pfeifer M."/>
            <person name="Jakobsen K.S."/>
            <person name="Wulff B.B."/>
            <person name="Steuernagel B."/>
            <person name="Mayer K.F."/>
            <person name="Olsen O.A."/>
        </authorList>
    </citation>
    <scope>NUCLEOTIDE SEQUENCE [LARGE SCALE GENOMIC DNA]</scope>
    <source>
        <strain evidence="8">cv. AL8/78</strain>
    </source>
</reference>
<dbReference type="Pfam" id="PF02362">
    <property type="entry name" value="B3"/>
    <property type="match status" value="2"/>
</dbReference>
<reference evidence="8" key="2">
    <citation type="journal article" date="2017" name="Nat. Plants">
        <title>The Aegilops tauschii genome reveals multiple impacts of transposons.</title>
        <authorList>
            <person name="Zhao G."/>
            <person name="Zou C."/>
            <person name="Li K."/>
            <person name="Wang K."/>
            <person name="Li T."/>
            <person name="Gao L."/>
            <person name="Zhang X."/>
            <person name="Wang H."/>
            <person name="Yang Z."/>
            <person name="Liu X."/>
            <person name="Jiang W."/>
            <person name="Mao L."/>
            <person name="Kong X."/>
            <person name="Jiao Y."/>
            <person name="Jia J."/>
        </authorList>
    </citation>
    <scope>NUCLEOTIDE SEQUENCE [LARGE SCALE GENOMIC DNA]</scope>
    <source>
        <strain evidence="8">cv. AL8/78</strain>
    </source>
</reference>
<evidence type="ECO:0000256" key="1">
    <source>
        <dbReference type="ARBA" id="ARBA00004123"/>
    </source>
</evidence>
<dbReference type="InterPro" id="IPR015300">
    <property type="entry name" value="DNA-bd_pseudobarrel_sf"/>
</dbReference>
<comment type="subcellular location">
    <subcellularLocation>
        <location evidence="1">Nucleus</location>
    </subcellularLocation>
</comment>
<dbReference type="Gene3D" id="2.40.330.10">
    <property type="entry name" value="DNA-binding pseudobarrel domain"/>
    <property type="match status" value="2"/>
</dbReference>
<dbReference type="AlphaFoldDB" id="A0A453HEP3"/>
<dbReference type="GO" id="GO:0005634">
    <property type="term" value="C:nucleus"/>
    <property type="evidence" value="ECO:0007669"/>
    <property type="project" value="UniProtKB-SubCell"/>
</dbReference>
<reference evidence="7" key="4">
    <citation type="submission" date="2019-03" db="UniProtKB">
        <authorList>
            <consortium name="EnsemblPlants"/>
        </authorList>
    </citation>
    <scope>IDENTIFICATION</scope>
</reference>
<dbReference type="Gramene" id="AET4Gv20169300.19">
    <property type="protein sequence ID" value="AET4Gv20169300.19"/>
    <property type="gene ID" value="AET4Gv20169300"/>
</dbReference>
<dbReference type="PROSITE" id="PS50863">
    <property type="entry name" value="B3"/>
    <property type="match status" value="1"/>
</dbReference>
<dbReference type="PANTHER" id="PTHR31391:SF93">
    <property type="entry name" value="TF-B3 DOMAIN-CONTAINING PROTEIN"/>
    <property type="match status" value="1"/>
</dbReference>
<dbReference type="EnsemblPlants" id="AET4Gv20169300.19">
    <property type="protein sequence ID" value="AET4Gv20169300.19"/>
    <property type="gene ID" value="AET4Gv20169300"/>
</dbReference>
<evidence type="ECO:0000256" key="3">
    <source>
        <dbReference type="ARBA" id="ARBA00023125"/>
    </source>
</evidence>
<evidence type="ECO:0000313" key="8">
    <source>
        <dbReference type="Proteomes" id="UP000015105"/>
    </source>
</evidence>
<keyword evidence="3" id="KW-0238">DNA-binding</keyword>
<reference evidence="7" key="5">
    <citation type="journal article" date="2021" name="G3 (Bethesda)">
        <title>Aegilops tauschii genome assembly Aet v5.0 features greater sequence contiguity and improved annotation.</title>
        <authorList>
            <person name="Wang L."/>
            <person name="Zhu T."/>
            <person name="Rodriguez J.C."/>
            <person name="Deal K.R."/>
            <person name="Dubcovsky J."/>
            <person name="McGuire P.E."/>
            <person name="Lux T."/>
            <person name="Spannagl M."/>
            <person name="Mayer K.F.X."/>
            <person name="Baldrich P."/>
            <person name="Meyers B.C."/>
            <person name="Huo N."/>
            <person name="Gu Y.Q."/>
            <person name="Zhou H."/>
            <person name="Devos K.M."/>
            <person name="Bennetzen J.L."/>
            <person name="Unver T."/>
            <person name="Budak H."/>
            <person name="Gulick P.J."/>
            <person name="Galiba G."/>
            <person name="Kalapos B."/>
            <person name="Nelson D.R."/>
            <person name="Li P."/>
            <person name="You F.M."/>
            <person name="Luo M.C."/>
            <person name="Dvorak J."/>
        </authorList>
    </citation>
    <scope>NUCLEOTIDE SEQUENCE [LARGE SCALE GENOMIC DNA]</scope>
    <source>
        <strain evidence="7">cv. AL8/78</strain>
    </source>
</reference>